<dbReference type="RefSeq" id="WP_123863252.1">
    <property type="nucleotide sequence ID" value="NZ_BFRP01000345.1"/>
</dbReference>
<name>A0AAW6VUP9_ECOLX</name>
<evidence type="ECO:0008006" key="3">
    <source>
        <dbReference type="Google" id="ProtNLM"/>
    </source>
</evidence>
<dbReference type="Proteomes" id="UP001223829">
    <property type="component" value="Unassembled WGS sequence"/>
</dbReference>
<dbReference type="AlphaFoldDB" id="A0AAW6VUP9"/>
<dbReference type="EMBL" id="JASMQD010000001">
    <property type="protein sequence ID" value="MDK2694510.1"/>
    <property type="molecule type" value="Genomic_DNA"/>
</dbReference>
<evidence type="ECO:0000313" key="2">
    <source>
        <dbReference type="Proteomes" id="UP001223829"/>
    </source>
</evidence>
<evidence type="ECO:0000313" key="1">
    <source>
        <dbReference type="EMBL" id="MDK2694510.1"/>
    </source>
</evidence>
<organism evidence="1 2">
    <name type="scientific">Escherichia coli</name>
    <dbReference type="NCBI Taxonomy" id="562"/>
    <lineage>
        <taxon>Bacteria</taxon>
        <taxon>Pseudomonadati</taxon>
        <taxon>Pseudomonadota</taxon>
        <taxon>Gammaproteobacteria</taxon>
        <taxon>Enterobacterales</taxon>
        <taxon>Enterobacteriaceae</taxon>
        <taxon>Escherichia</taxon>
    </lineage>
</organism>
<protein>
    <recommendedName>
        <fullName evidence="3">Prophage protein</fullName>
    </recommendedName>
</protein>
<gene>
    <name evidence="1" type="ORF">QO046_08875</name>
</gene>
<reference evidence="1" key="1">
    <citation type="submission" date="2023-05" db="EMBL/GenBank/DDBJ databases">
        <title>Efficient inhibition of multidrug-resistant Escherichia coli by a new antibiotic combination.</title>
        <authorList>
            <person name="Lin T."/>
        </authorList>
    </citation>
    <scope>NUCLEOTIDE SEQUENCE</scope>
    <source>
        <strain evidence="1">YmmD45</strain>
    </source>
</reference>
<comment type="caution">
    <text evidence="1">The sequence shown here is derived from an EMBL/GenBank/DDBJ whole genome shotgun (WGS) entry which is preliminary data.</text>
</comment>
<proteinExistence type="predicted"/>
<sequence>MRIRIINNTDKHPEDYLDCSLAECGISVWDEFDVMRKTAYGYVVIHNGDELFVRRSECVELIEENLRTSATHS</sequence>
<accession>A0AAW6VUP9</accession>